<organism evidence="3">
    <name type="scientific">Anisakis simplex</name>
    <name type="common">Herring worm</name>
    <dbReference type="NCBI Taxonomy" id="6269"/>
    <lineage>
        <taxon>Eukaryota</taxon>
        <taxon>Metazoa</taxon>
        <taxon>Ecdysozoa</taxon>
        <taxon>Nematoda</taxon>
        <taxon>Chromadorea</taxon>
        <taxon>Rhabditida</taxon>
        <taxon>Spirurina</taxon>
        <taxon>Ascaridomorpha</taxon>
        <taxon>Ascaridoidea</taxon>
        <taxon>Anisakidae</taxon>
        <taxon>Anisakis</taxon>
        <taxon>Anisakis simplex complex</taxon>
    </lineage>
</organism>
<accession>A0A0M3J0Z6</accession>
<dbReference type="WBParaSite" id="ASIM_0000119001-mRNA-1">
    <property type="protein sequence ID" value="ASIM_0000119001-mRNA-1"/>
    <property type="gene ID" value="ASIM_0000119001"/>
</dbReference>
<evidence type="ECO:0000313" key="1">
    <source>
        <dbReference type="EMBL" id="VDK18391.1"/>
    </source>
</evidence>
<reference evidence="3" key="1">
    <citation type="submission" date="2017-02" db="UniProtKB">
        <authorList>
            <consortium name="WormBaseParasite"/>
        </authorList>
    </citation>
    <scope>IDENTIFICATION</scope>
</reference>
<proteinExistence type="predicted"/>
<dbReference type="EMBL" id="UYRR01001002">
    <property type="protein sequence ID" value="VDK18391.1"/>
    <property type="molecule type" value="Genomic_DNA"/>
</dbReference>
<keyword evidence="2" id="KW-1185">Reference proteome</keyword>
<reference evidence="1 2" key="2">
    <citation type="submission" date="2018-11" db="EMBL/GenBank/DDBJ databases">
        <authorList>
            <consortium name="Pathogen Informatics"/>
        </authorList>
    </citation>
    <scope>NUCLEOTIDE SEQUENCE [LARGE SCALE GENOMIC DNA]</scope>
</reference>
<sequence>MKRVRQKSLNSVMMDLVRMSNRDNQNSINLGHIIETLLKDYDIHLLPEADGVNVTIELHVQVC</sequence>
<dbReference type="AlphaFoldDB" id="A0A0M3J0Z6"/>
<dbReference type="Proteomes" id="UP000267096">
    <property type="component" value="Unassembled WGS sequence"/>
</dbReference>
<evidence type="ECO:0000313" key="3">
    <source>
        <dbReference type="WBParaSite" id="ASIM_0000119001-mRNA-1"/>
    </source>
</evidence>
<evidence type="ECO:0000313" key="2">
    <source>
        <dbReference type="Proteomes" id="UP000267096"/>
    </source>
</evidence>
<gene>
    <name evidence="1" type="ORF">ASIM_LOCUS1078</name>
</gene>
<name>A0A0M3J0Z6_ANISI</name>
<protein>
    <submittedName>
        <fullName evidence="3">Rho-GAP domain-containing protein</fullName>
    </submittedName>
</protein>